<keyword evidence="2 7" id="KW-0121">Carboxypeptidase</keyword>
<evidence type="ECO:0000256" key="6">
    <source>
        <dbReference type="ARBA" id="ARBA00023180"/>
    </source>
</evidence>
<dbReference type="InterPro" id="IPR029058">
    <property type="entry name" value="AB_hydrolase_fold"/>
</dbReference>
<reference evidence="8 9" key="1">
    <citation type="journal article" date="2013" name="Curr. Biol.">
        <title>The Genome of the Foraminiferan Reticulomyxa filosa.</title>
        <authorList>
            <person name="Glockner G."/>
            <person name="Hulsmann N."/>
            <person name="Schleicher M."/>
            <person name="Noegel A.A."/>
            <person name="Eichinger L."/>
            <person name="Gallinger C."/>
            <person name="Pawlowski J."/>
            <person name="Sierra R."/>
            <person name="Euteneuer U."/>
            <person name="Pillet L."/>
            <person name="Moustafa A."/>
            <person name="Platzer M."/>
            <person name="Groth M."/>
            <person name="Szafranski K."/>
            <person name="Schliwa M."/>
        </authorList>
    </citation>
    <scope>NUCLEOTIDE SEQUENCE [LARGE SCALE GENOMIC DNA]</scope>
</reference>
<organism evidence="8 9">
    <name type="scientific">Reticulomyxa filosa</name>
    <dbReference type="NCBI Taxonomy" id="46433"/>
    <lineage>
        <taxon>Eukaryota</taxon>
        <taxon>Sar</taxon>
        <taxon>Rhizaria</taxon>
        <taxon>Retaria</taxon>
        <taxon>Foraminifera</taxon>
        <taxon>Monothalamids</taxon>
        <taxon>Reticulomyxidae</taxon>
        <taxon>Reticulomyxa</taxon>
    </lineage>
</organism>
<dbReference type="PANTHER" id="PTHR11802">
    <property type="entry name" value="SERINE PROTEASE FAMILY S10 SERINE CARBOXYPEPTIDASE"/>
    <property type="match status" value="1"/>
</dbReference>
<dbReference type="PANTHER" id="PTHR11802:SF113">
    <property type="entry name" value="SERINE CARBOXYPEPTIDASE CTSA-4.1"/>
    <property type="match status" value="1"/>
</dbReference>
<dbReference type="InterPro" id="IPR018202">
    <property type="entry name" value="Ser_caboxypep_ser_AS"/>
</dbReference>
<evidence type="ECO:0000256" key="7">
    <source>
        <dbReference type="RuleBase" id="RU361156"/>
    </source>
</evidence>
<dbReference type="Gene3D" id="3.40.50.1820">
    <property type="entry name" value="alpha/beta hydrolase"/>
    <property type="match status" value="1"/>
</dbReference>
<dbReference type="AlphaFoldDB" id="X6MRU0"/>
<dbReference type="Proteomes" id="UP000023152">
    <property type="component" value="Unassembled WGS sequence"/>
</dbReference>
<proteinExistence type="inferred from homology"/>
<evidence type="ECO:0000256" key="2">
    <source>
        <dbReference type="ARBA" id="ARBA00022645"/>
    </source>
</evidence>
<evidence type="ECO:0000256" key="5">
    <source>
        <dbReference type="ARBA" id="ARBA00022801"/>
    </source>
</evidence>
<comment type="caution">
    <text evidence="8">The sequence shown here is derived from an EMBL/GenBank/DDBJ whole genome shotgun (WGS) entry which is preliminary data.</text>
</comment>
<dbReference type="PRINTS" id="PR00724">
    <property type="entry name" value="CRBOXYPTASEC"/>
</dbReference>
<dbReference type="OrthoDB" id="443318at2759"/>
<feature type="chain" id="PRO_5006531854" description="Carboxypeptidase" evidence="7">
    <location>
        <begin position="31"/>
        <end position="277"/>
    </location>
</feature>
<keyword evidence="5 7" id="KW-0378">Hydrolase</keyword>
<dbReference type="SUPFAM" id="SSF53474">
    <property type="entry name" value="alpha/beta-Hydrolases"/>
    <property type="match status" value="1"/>
</dbReference>
<dbReference type="GO" id="GO:0006508">
    <property type="term" value="P:proteolysis"/>
    <property type="evidence" value="ECO:0007669"/>
    <property type="project" value="UniProtKB-KW"/>
</dbReference>
<keyword evidence="9" id="KW-1185">Reference proteome</keyword>
<dbReference type="GO" id="GO:0004185">
    <property type="term" value="F:serine-type carboxypeptidase activity"/>
    <property type="evidence" value="ECO:0007669"/>
    <property type="project" value="UniProtKB-UniRule"/>
</dbReference>
<evidence type="ECO:0000313" key="8">
    <source>
        <dbReference type="EMBL" id="ETO16534.1"/>
    </source>
</evidence>
<keyword evidence="4 7" id="KW-0732">Signal</keyword>
<feature type="signal peptide" evidence="7">
    <location>
        <begin position="1"/>
        <end position="30"/>
    </location>
</feature>
<comment type="similarity">
    <text evidence="1 7">Belongs to the peptidase S10 family.</text>
</comment>
<keyword evidence="3 7" id="KW-0645">Protease</keyword>
<evidence type="ECO:0000256" key="1">
    <source>
        <dbReference type="ARBA" id="ARBA00009431"/>
    </source>
</evidence>
<dbReference type="Pfam" id="PF00450">
    <property type="entry name" value="Peptidase_S10"/>
    <property type="match status" value="2"/>
</dbReference>
<keyword evidence="6" id="KW-0325">Glycoprotein</keyword>
<gene>
    <name evidence="8" type="ORF">RFI_20807</name>
</gene>
<evidence type="ECO:0000313" key="9">
    <source>
        <dbReference type="Proteomes" id="UP000023152"/>
    </source>
</evidence>
<dbReference type="EC" id="3.4.16.-" evidence="7"/>
<dbReference type="InterPro" id="IPR001563">
    <property type="entry name" value="Peptidase_S10"/>
</dbReference>
<dbReference type="PROSITE" id="PS00131">
    <property type="entry name" value="CARBOXYPEPT_SER_SER"/>
    <property type="match status" value="1"/>
</dbReference>
<protein>
    <recommendedName>
        <fullName evidence="7">Carboxypeptidase</fullName>
        <ecNumber evidence="7">3.4.16.-</ecNumber>
    </recommendedName>
</protein>
<sequence>MVKSQMNLMQILFSFSGRRLVLLSIFGVLALNGQPAADKVEKIPGYDSHINFDIYSGYLSVSDGHLFYFLTESSHDASADPLVLWLNGGLRHWKYFEICKKMKNKKKLCAGPGCSSLIGQFRELGPFHAYREHYQDWNGKDGPDKSQKASYGVEYNPYTFNSFANILFLESPMCVGFSYPNSMDCTTFVANDNTTATYNYEALQAFMAKFPQYVNNNFYIAGESYAGHYIPQLTWKIIQENKKIKNGQSDNIYLNIKSIAIGNPSTEHNSQWFEGLF</sequence>
<evidence type="ECO:0000256" key="3">
    <source>
        <dbReference type="ARBA" id="ARBA00022670"/>
    </source>
</evidence>
<accession>X6MRU0</accession>
<dbReference type="EMBL" id="ASPP01018148">
    <property type="protein sequence ID" value="ETO16534.1"/>
    <property type="molecule type" value="Genomic_DNA"/>
</dbReference>
<evidence type="ECO:0000256" key="4">
    <source>
        <dbReference type="ARBA" id="ARBA00022729"/>
    </source>
</evidence>
<name>X6MRU0_RETFI</name>